<sequence length="164" mass="19393">MLFKLQSYVKYIVRATNEHDVHSPFVFNFLTQALYQKPKLSKDKTLDILLKSSRYFNIRRARIIGNEGYTAKLVEKHPILGQEAPLDVIYVEHMEKEPLSLVSAEDVHNDSFVLINHIRKDSHAFHAWRTLIEWPQISVSIDFYSCGMIFFRKEQEKQHFTIRI</sequence>
<reference evidence="1 2" key="1">
    <citation type="submission" date="2015-09" db="EMBL/GenBank/DDBJ databases">
        <title>Genome sequence of the marine flavobacterium Croceitalea dokdonensis DOKDO 023 that contains proton- and sodium-pumping rhodopsins.</title>
        <authorList>
            <person name="Kwon S.-K."/>
            <person name="Lee H.K."/>
            <person name="Kwak M.-J."/>
            <person name="Kim J.F."/>
        </authorList>
    </citation>
    <scope>NUCLEOTIDE SEQUENCE [LARGE SCALE GENOMIC DNA]</scope>
    <source>
        <strain evidence="1 2">DOKDO 023</strain>
    </source>
</reference>
<gene>
    <name evidence="1" type="ORF">I595_2217</name>
</gene>
<dbReference type="Proteomes" id="UP000050280">
    <property type="component" value="Unassembled WGS sequence"/>
</dbReference>
<proteinExistence type="predicted"/>
<dbReference type="EMBL" id="LDJX01000004">
    <property type="protein sequence ID" value="KPM31722.1"/>
    <property type="molecule type" value="Genomic_DNA"/>
</dbReference>
<evidence type="ECO:0000313" key="1">
    <source>
        <dbReference type="EMBL" id="KPM31722.1"/>
    </source>
</evidence>
<dbReference type="AlphaFoldDB" id="A0A0P7AIV8"/>
<name>A0A0P7AIV8_9FLAO</name>
<protein>
    <submittedName>
        <fullName evidence="1">Uncharacterized protein</fullName>
    </submittedName>
</protein>
<evidence type="ECO:0000313" key="2">
    <source>
        <dbReference type="Proteomes" id="UP000050280"/>
    </source>
</evidence>
<comment type="caution">
    <text evidence="1">The sequence shown here is derived from an EMBL/GenBank/DDBJ whole genome shotgun (WGS) entry which is preliminary data.</text>
</comment>
<accession>A0A0P7AIV8</accession>
<dbReference type="STRING" id="1300341.I595_2217"/>
<organism evidence="1 2">
    <name type="scientific">Croceitalea dokdonensis DOKDO 023</name>
    <dbReference type="NCBI Taxonomy" id="1300341"/>
    <lineage>
        <taxon>Bacteria</taxon>
        <taxon>Pseudomonadati</taxon>
        <taxon>Bacteroidota</taxon>
        <taxon>Flavobacteriia</taxon>
        <taxon>Flavobacteriales</taxon>
        <taxon>Flavobacteriaceae</taxon>
        <taxon>Croceitalea</taxon>
    </lineage>
</organism>
<keyword evidence="2" id="KW-1185">Reference proteome</keyword>